<sequence>MSSCSCVEHLLNCPAGGVAAVDAPGDASLGWEDQGAAATTRLPQLSDVTRESIRVTSRSASSSPATVGSELEAVAATRRAGGVRQPSARGCRKRRCSDATPEAIPDDWRRLCSEGEDRASTPHFLDRLSVHAARAMLPSMHWDAETAAALSALFLAPLWRAKRQRPVRLLGEDAPGALAVHAAFDAQCRAADALEQVLCEDGGATAATDFFALPSPLISPQSTVEARRRAYHRLSSLQRAQLAFLSARLSTGTFTMEFEKAVAAADRRQHRRGRGRRATSSDEARAEVTQLMAKCNARLAAVVQTLERAAAIHSELCHPPTDT</sequence>
<feature type="compositionally biased region" description="Basic residues" evidence="1">
    <location>
        <begin position="268"/>
        <end position="277"/>
    </location>
</feature>
<gene>
    <name evidence="2" type="ORF">CDCA_CDCA18G4614</name>
</gene>
<feature type="region of interest" description="Disordered" evidence="1">
    <location>
        <begin position="265"/>
        <end position="285"/>
    </location>
</feature>
<organism evidence="2 3">
    <name type="scientific">Cyanidium caldarium</name>
    <name type="common">Red alga</name>
    <dbReference type="NCBI Taxonomy" id="2771"/>
    <lineage>
        <taxon>Eukaryota</taxon>
        <taxon>Rhodophyta</taxon>
        <taxon>Bangiophyceae</taxon>
        <taxon>Cyanidiales</taxon>
        <taxon>Cyanidiaceae</taxon>
        <taxon>Cyanidium</taxon>
    </lineage>
</organism>
<dbReference type="Proteomes" id="UP001301350">
    <property type="component" value="Unassembled WGS sequence"/>
</dbReference>
<name>A0AAV9J276_CYACA</name>
<keyword evidence="3" id="KW-1185">Reference proteome</keyword>
<proteinExistence type="predicted"/>
<evidence type="ECO:0000313" key="3">
    <source>
        <dbReference type="Proteomes" id="UP001301350"/>
    </source>
</evidence>
<protein>
    <submittedName>
        <fullName evidence="2">Uncharacterized protein</fullName>
    </submittedName>
</protein>
<accession>A0AAV9J276</accession>
<reference evidence="2 3" key="1">
    <citation type="submission" date="2022-07" db="EMBL/GenBank/DDBJ databases">
        <title>Genome-wide signatures of adaptation to extreme environments.</title>
        <authorList>
            <person name="Cho C.H."/>
            <person name="Yoon H.S."/>
        </authorList>
    </citation>
    <scope>NUCLEOTIDE SEQUENCE [LARGE SCALE GENOMIC DNA]</scope>
    <source>
        <strain evidence="2 3">DBV 063 E5</strain>
    </source>
</reference>
<dbReference type="AlphaFoldDB" id="A0AAV9J276"/>
<evidence type="ECO:0000313" key="2">
    <source>
        <dbReference type="EMBL" id="KAK4538589.1"/>
    </source>
</evidence>
<evidence type="ECO:0000256" key="1">
    <source>
        <dbReference type="SAM" id="MobiDB-lite"/>
    </source>
</evidence>
<dbReference type="EMBL" id="JANCYW010000018">
    <property type="protein sequence ID" value="KAK4538589.1"/>
    <property type="molecule type" value="Genomic_DNA"/>
</dbReference>
<comment type="caution">
    <text evidence="2">The sequence shown here is derived from an EMBL/GenBank/DDBJ whole genome shotgun (WGS) entry which is preliminary data.</text>
</comment>